<dbReference type="GO" id="GO:0016874">
    <property type="term" value="F:ligase activity"/>
    <property type="evidence" value="ECO:0007669"/>
    <property type="project" value="UniProtKB-KW"/>
</dbReference>
<evidence type="ECO:0000313" key="4">
    <source>
        <dbReference type="EMBL" id="ALA58937.1"/>
    </source>
</evidence>
<evidence type="ECO:0000256" key="2">
    <source>
        <dbReference type="HAMAP-Rule" id="MF_01940"/>
    </source>
</evidence>
<dbReference type="GO" id="GO:0008664">
    <property type="term" value="F:RNA 2',3'-cyclic 3'-phosphodiesterase activity"/>
    <property type="evidence" value="ECO:0007669"/>
    <property type="project" value="UniProtKB-EC"/>
</dbReference>
<comment type="function">
    <text evidence="2">Hydrolyzes RNA 2',3'-cyclic phosphodiester to an RNA 2'-phosphomonoester.</text>
</comment>
<feature type="short sequence motif" description="HXTX 1" evidence="2">
    <location>
        <begin position="48"/>
        <end position="51"/>
    </location>
</feature>
<evidence type="ECO:0000256" key="1">
    <source>
        <dbReference type="ARBA" id="ARBA00022801"/>
    </source>
</evidence>
<comment type="similarity">
    <text evidence="2">Belongs to the 2H phosphoesterase superfamily. ThpR family.</text>
</comment>
<keyword evidence="4" id="KW-0436">Ligase</keyword>
<feature type="domain" description="Phosphoesterase HXTX" evidence="3">
    <location>
        <begin position="112"/>
        <end position="192"/>
    </location>
</feature>
<dbReference type="OrthoDB" id="9793819at2"/>
<dbReference type="EMBL" id="CP011801">
    <property type="protein sequence ID" value="ALA58937.1"/>
    <property type="molecule type" value="Genomic_DNA"/>
</dbReference>
<dbReference type="SUPFAM" id="SSF55144">
    <property type="entry name" value="LigT-like"/>
    <property type="match status" value="1"/>
</dbReference>
<comment type="catalytic activity">
    <reaction evidence="2">
        <text>a 3'-end 2',3'-cyclophospho-ribonucleotide-RNA + H2O = a 3'-end 2'-phospho-ribonucleotide-RNA + H(+)</text>
        <dbReference type="Rhea" id="RHEA:11828"/>
        <dbReference type="Rhea" id="RHEA-COMP:10464"/>
        <dbReference type="Rhea" id="RHEA-COMP:17353"/>
        <dbReference type="ChEBI" id="CHEBI:15377"/>
        <dbReference type="ChEBI" id="CHEBI:15378"/>
        <dbReference type="ChEBI" id="CHEBI:83064"/>
        <dbReference type="ChEBI" id="CHEBI:173113"/>
        <dbReference type="EC" id="3.1.4.58"/>
    </reaction>
</comment>
<proteinExistence type="inferred from homology"/>
<evidence type="ECO:0000259" key="3">
    <source>
        <dbReference type="Pfam" id="PF02834"/>
    </source>
</evidence>
<reference evidence="4 5" key="1">
    <citation type="journal article" date="2015" name="Proc. Natl. Acad. Sci. U.S.A.">
        <title>Expanded metabolic versatility of ubiquitous nitrite-oxidizing bacteria from the genus Nitrospira.</title>
        <authorList>
            <person name="Koch H."/>
            <person name="Lucker S."/>
            <person name="Albertsen M."/>
            <person name="Kitzinger K."/>
            <person name="Herbold C."/>
            <person name="Spieck E."/>
            <person name="Nielsen P.H."/>
            <person name="Wagner M."/>
            <person name="Daims H."/>
        </authorList>
    </citation>
    <scope>NUCLEOTIDE SEQUENCE [LARGE SCALE GENOMIC DNA]</scope>
    <source>
        <strain evidence="4 5">NSP M-1</strain>
    </source>
</reference>
<dbReference type="InterPro" id="IPR014051">
    <property type="entry name" value="Phosphoesterase_HXTX"/>
</dbReference>
<dbReference type="KEGG" id="nmv:NITMOv2_2524"/>
<dbReference type="RefSeq" id="WP_053380029.1">
    <property type="nucleotide sequence ID" value="NZ_CP011801.1"/>
</dbReference>
<feature type="active site" description="Proton donor" evidence="2">
    <location>
        <position position="48"/>
    </location>
</feature>
<dbReference type="AlphaFoldDB" id="A0A0K2GEC6"/>
<name>A0A0K2GEC6_NITMO</name>
<dbReference type="InterPro" id="IPR004175">
    <property type="entry name" value="RNA_CPDase"/>
</dbReference>
<feature type="domain" description="Phosphoesterase HXTX" evidence="3">
    <location>
        <begin position="9"/>
        <end position="99"/>
    </location>
</feature>
<dbReference type="NCBIfam" id="TIGR02258">
    <property type="entry name" value="2_5_ligase"/>
    <property type="match status" value="1"/>
</dbReference>
<dbReference type="Pfam" id="PF02834">
    <property type="entry name" value="LigT_PEase"/>
    <property type="match status" value="2"/>
</dbReference>
<gene>
    <name evidence="4" type="ORF">NITMOv2_2524</name>
</gene>
<feature type="short sequence motif" description="HXTX 2" evidence="2">
    <location>
        <begin position="141"/>
        <end position="144"/>
    </location>
</feature>
<keyword evidence="1 2" id="KW-0378">Hydrolase</keyword>
<accession>A0A0K2GEC6</accession>
<evidence type="ECO:0000313" key="5">
    <source>
        <dbReference type="Proteomes" id="UP000069205"/>
    </source>
</evidence>
<dbReference type="EC" id="3.1.4.58" evidence="2"/>
<organism evidence="4 5">
    <name type="scientific">Nitrospira moscoviensis</name>
    <dbReference type="NCBI Taxonomy" id="42253"/>
    <lineage>
        <taxon>Bacteria</taxon>
        <taxon>Pseudomonadati</taxon>
        <taxon>Nitrospirota</taxon>
        <taxon>Nitrospiria</taxon>
        <taxon>Nitrospirales</taxon>
        <taxon>Nitrospiraceae</taxon>
        <taxon>Nitrospira</taxon>
    </lineage>
</organism>
<dbReference type="HAMAP" id="MF_01940">
    <property type="entry name" value="RNA_CPDase"/>
    <property type="match status" value="1"/>
</dbReference>
<dbReference type="InterPro" id="IPR009097">
    <property type="entry name" value="Cyclic_Pdiesterase"/>
</dbReference>
<dbReference type="PATRIC" id="fig|42253.5.peg.2488"/>
<dbReference type="Gene3D" id="3.90.1140.10">
    <property type="entry name" value="Cyclic phosphodiesterase"/>
    <property type="match status" value="1"/>
</dbReference>
<dbReference type="PANTHER" id="PTHR35561:SF1">
    <property type="entry name" value="RNA 2',3'-CYCLIC PHOSPHODIESTERASE"/>
    <property type="match status" value="1"/>
</dbReference>
<dbReference type="Proteomes" id="UP000069205">
    <property type="component" value="Chromosome"/>
</dbReference>
<dbReference type="GO" id="GO:0004113">
    <property type="term" value="F:2',3'-cyclic-nucleotide 3'-phosphodiesterase activity"/>
    <property type="evidence" value="ECO:0007669"/>
    <property type="project" value="InterPro"/>
</dbReference>
<dbReference type="STRING" id="42253.NITMOv2_2524"/>
<feature type="active site" description="Proton acceptor" evidence="2">
    <location>
        <position position="141"/>
    </location>
</feature>
<dbReference type="PANTHER" id="PTHR35561">
    <property type="entry name" value="RNA 2',3'-CYCLIC PHOSPHODIESTERASE"/>
    <property type="match status" value="1"/>
</dbReference>
<sequence length="204" mass="22852">MIRAFLAVELTEELRARLGAIQRELKQQLTRDLPKGARLSWVQPASIHLTVRFLGETEERLIEPLRAALEPIVAQSLPISLPLERLGIFPRVEQPRVLWAGPSAEWEQGEDAGRLAEFHRKVEDCCRSFGFEPEGRPWSPHFTLARIKAGERQVGQAIAASGILDQPMALGILAVTSLVLMKSELRPTGSVYTKLWGVQRESED</sequence>
<protein>
    <recommendedName>
        <fullName evidence="2">RNA 2',3'-cyclic phosphodiesterase</fullName>
        <shortName evidence="2">RNA 2',3'-CPDase</shortName>
        <ecNumber evidence="2">3.1.4.58</ecNumber>
    </recommendedName>
</protein>
<keyword evidence="5" id="KW-1185">Reference proteome</keyword>